<reference evidence="2 3" key="1">
    <citation type="submission" date="2020-07" db="EMBL/GenBank/DDBJ databases">
        <title>Novel species isolated from subtropical streams in China.</title>
        <authorList>
            <person name="Lu H."/>
        </authorList>
    </citation>
    <scope>NUCLEOTIDE SEQUENCE [LARGE SCALE GENOMIC DNA]</scope>
    <source>
        <strain evidence="2 3">LX47W</strain>
    </source>
</reference>
<evidence type="ECO:0000313" key="3">
    <source>
        <dbReference type="Proteomes" id="UP000573499"/>
    </source>
</evidence>
<dbReference type="AlphaFoldDB" id="A0A7W2FCR2"/>
<accession>A0A7W2FCR2</accession>
<sequence length="103" mass="10901">MTKFNQGLLLTAAMLYVLTAGNIALAANAALTGQQVECPPSIKGTSVQLTEAPPGSKLFVPDALYLYSAAPIDGPPERLGDLAEFTEHRQGADQVHHAVETNR</sequence>
<proteinExistence type="predicted"/>
<organism evidence="2 3">
    <name type="scientific">Rugamonas apoptosis</name>
    <dbReference type="NCBI Taxonomy" id="2758570"/>
    <lineage>
        <taxon>Bacteria</taxon>
        <taxon>Pseudomonadati</taxon>
        <taxon>Pseudomonadota</taxon>
        <taxon>Betaproteobacteria</taxon>
        <taxon>Burkholderiales</taxon>
        <taxon>Oxalobacteraceae</taxon>
        <taxon>Telluria group</taxon>
        <taxon>Rugamonas</taxon>
    </lineage>
</organism>
<dbReference type="Proteomes" id="UP000573499">
    <property type="component" value="Unassembled WGS sequence"/>
</dbReference>
<dbReference type="InterPro" id="IPR049973">
    <property type="entry name" value="STY0301-like"/>
</dbReference>
<keyword evidence="3" id="KW-1185">Reference proteome</keyword>
<protein>
    <submittedName>
        <fullName evidence="2">Uncharacterized protein</fullName>
    </submittedName>
</protein>
<dbReference type="NCBIfam" id="NF042415">
    <property type="entry name" value="STY0301_fam"/>
    <property type="match status" value="1"/>
</dbReference>
<evidence type="ECO:0000256" key="1">
    <source>
        <dbReference type="SAM" id="SignalP"/>
    </source>
</evidence>
<dbReference type="RefSeq" id="WP_182155566.1">
    <property type="nucleotide sequence ID" value="NZ_JACEZU010000010.1"/>
</dbReference>
<dbReference type="EMBL" id="JACEZU010000010">
    <property type="protein sequence ID" value="MBA5689204.1"/>
    <property type="molecule type" value="Genomic_DNA"/>
</dbReference>
<feature type="chain" id="PRO_5031180999" evidence="1">
    <location>
        <begin position="27"/>
        <end position="103"/>
    </location>
</feature>
<gene>
    <name evidence="2" type="ORF">H3H39_19360</name>
</gene>
<name>A0A7W2FCR2_9BURK</name>
<evidence type="ECO:0000313" key="2">
    <source>
        <dbReference type="EMBL" id="MBA5689204.1"/>
    </source>
</evidence>
<feature type="signal peptide" evidence="1">
    <location>
        <begin position="1"/>
        <end position="26"/>
    </location>
</feature>
<comment type="caution">
    <text evidence="2">The sequence shown here is derived from an EMBL/GenBank/DDBJ whole genome shotgun (WGS) entry which is preliminary data.</text>
</comment>
<keyword evidence="1" id="KW-0732">Signal</keyword>